<dbReference type="RefSeq" id="WP_184995754.1">
    <property type="nucleotide sequence ID" value="NZ_BOMK01000003.1"/>
</dbReference>
<feature type="coiled-coil region" evidence="1">
    <location>
        <begin position="2437"/>
        <end position="2485"/>
    </location>
</feature>
<dbReference type="InterPro" id="IPR040840">
    <property type="entry name" value="TcA_TcB_BD"/>
</dbReference>
<dbReference type="InterPro" id="IPR046839">
    <property type="entry name" value="ABC_toxin_N"/>
</dbReference>
<protein>
    <recommendedName>
        <fullName evidence="7">Insecticidal toxin complex protein</fullName>
    </recommendedName>
</protein>
<dbReference type="EMBL" id="JACHNH010000001">
    <property type="protein sequence ID" value="MBB4764580.1"/>
    <property type="molecule type" value="Genomic_DNA"/>
</dbReference>
<accession>A0A7W7I1C7</accession>
<evidence type="ECO:0000313" key="6">
    <source>
        <dbReference type="Proteomes" id="UP000578112"/>
    </source>
</evidence>
<dbReference type="Pfam" id="PF18276">
    <property type="entry name" value="TcA_TcB_BD"/>
    <property type="match status" value="1"/>
</dbReference>
<evidence type="ECO:0000313" key="5">
    <source>
        <dbReference type="EMBL" id="MBB4764580.1"/>
    </source>
</evidence>
<comment type="caution">
    <text evidence="5">The sequence shown here is derived from an EMBL/GenBank/DDBJ whole genome shotgun (WGS) entry which is preliminary data.</text>
</comment>
<reference evidence="5 6" key="1">
    <citation type="submission" date="2020-08" db="EMBL/GenBank/DDBJ databases">
        <title>Sequencing the genomes of 1000 actinobacteria strains.</title>
        <authorList>
            <person name="Klenk H.-P."/>
        </authorList>
    </citation>
    <scope>NUCLEOTIDE SEQUENCE [LARGE SCALE GENOMIC DNA]</scope>
    <source>
        <strain evidence="5 6">DSM 43149</strain>
    </source>
</reference>
<evidence type="ECO:0000256" key="1">
    <source>
        <dbReference type="SAM" id="Coils"/>
    </source>
</evidence>
<feature type="compositionally biased region" description="Acidic residues" evidence="2">
    <location>
        <begin position="1808"/>
        <end position="1824"/>
    </location>
</feature>
<organism evidence="5 6">
    <name type="scientific">Actinoplanes digitatis</name>
    <dbReference type="NCBI Taxonomy" id="1868"/>
    <lineage>
        <taxon>Bacteria</taxon>
        <taxon>Bacillati</taxon>
        <taxon>Actinomycetota</taxon>
        <taxon>Actinomycetes</taxon>
        <taxon>Micromonosporales</taxon>
        <taxon>Micromonosporaceae</taxon>
        <taxon>Actinoplanes</taxon>
    </lineage>
</organism>
<keyword evidence="1" id="KW-0175">Coiled coil</keyword>
<dbReference type="Pfam" id="PF20220">
    <property type="entry name" value="ABC_toxin_N"/>
    <property type="match status" value="1"/>
</dbReference>
<feature type="domain" description="Tc toxin complex TcA C-terminal TcB-binding" evidence="3">
    <location>
        <begin position="2449"/>
        <end position="2771"/>
    </location>
</feature>
<evidence type="ECO:0000259" key="3">
    <source>
        <dbReference type="Pfam" id="PF18276"/>
    </source>
</evidence>
<name>A0A7W7I1C7_9ACTN</name>
<evidence type="ECO:0000259" key="4">
    <source>
        <dbReference type="Pfam" id="PF20220"/>
    </source>
</evidence>
<feature type="region of interest" description="Disordered" evidence="2">
    <location>
        <begin position="1782"/>
        <end position="1827"/>
    </location>
</feature>
<feature type="domain" description="ABC toxin N-terminal" evidence="4">
    <location>
        <begin position="1605"/>
        <end position="1716"/>
    </location>
</feature>
<sequence length="2942" mass="319204">MIPQFDIPPQYFYALAASLPPDVSADVRYRLATLADEVTILDLLRKAVEENIIVEDPAVSLEMAARRLRALGAVQGVTPVCAPGVGLALTTGYAAYRSMPDPDPEPERDIAPFWNSIMGNPALAAAHLELVLSAALQEGDTRPLIADVIAEGLALSSVKNLDTDPWPAPKPPEITYANWVTVFTAHPGRLPAAVGPGTFEERVAAFVRMLHAFFQVSTGALGPGAATPGQPEALPRPATDLIQLFFDGYRGSFDAAWEWGNGLSSADRDAVIATLGLDPDAAAWLAQAVDVLDGLYAVTAVAGVDDKLHFSLAESLYARGFTGRDSITALSGREFADALIGTPAYQGQYVRDIYIAAGGDPNAVPGGGGGVFWPINPGDVVNCEPDCAMSPTGSTAYLRALLDVEVAGRPLGDALALRAGPFGDLAATAANAEIAVPVIDLVNESLEAMVANGTSAGVVHDTDPAGVPEPAQAWFDAVPAYSSPAVPVAQPAAYEILAGDFSAPELPYDQRLDVNRRHLEAMGTTRFDVLRGFRRDITEFVLERAGEPAAFPRHVWRYPVRLDLALEYLCVSPAEYTTLFGETPAGENLAVLYGFRDEGDRWKVVAKALPELLTRLGLEYCELAELMATGYVPGRLYTRPRDGEPEPVPFPDCAPCCPADYVLDFDDAETDGPWVRLALIARLWRKLRCTFAPSFAELAEICTVLRLFDDAGQVNPDFPPQLVALQLLRERFGLSAVALGTLLDLWRGAGAPPDGVVDELITRLSRHTPRKHRSPGRAATFQRLLRANLDPLSRLGGFDPAVPARTWHARPTHTLRFAEQLSKILASRFGIGELSYLCTAEPHLGGDDPYPLASGIEAEVDPLRDPEDEARFSLWALRRKLLDATVDDDTAGSYSWHRVGDVLREEVGGAPAGDRLTALGARLFPGVLHDAGVAVTAAQRRWTVPLAGGGAAAMWNTPGSPLRYDGVAGELSAAAPLTEAAVLAKLSRVRPLQGQEPQAVRDLLAAPRLELARFGFLFPDLETAWEHLVAEPDEAERWRWFRHRFALFHARCRIIARHLAEHVLHLDGGDPDDAPDGGTGQGEATTLLAARLLRSLLADENFAAPPPWEQDDGHRPDVTWDGPAGSAYATLTALVGTGLLAEHTVPSAGAPLWREIQAGTALYTATRNSWNAPVPTLIPALDAALPAAQQRWAGVRNGIGIGARGAQVLGGVSAFRSVWSGLLLVEQDGDYSFWGRDAEHGGQHWRVRLNRGQKRWTLLNHRWNDEPDCHRTSDLALRRGVYELSIELVRDAPGDDELSDAEALRCGLLVEYRGPDTGGERTAIPAERLYQAAKDAPLGAGVNGKLVGGVPAELLRAQYVSTLRDVRRTYQRAFKALLLAYRFGLSAQIFSDYGQSELGYLLEHGDRLAGLAFSDAGGAGWRPHAVDLDPNLLPLLDTYLPPAADDRAAPSTVRRQAWFDVWERLFDHVELNRRAEPASEDPVWLLYDEAAGDQPDNPAQLLRHLGVNLAHAPQVLTYQPATTLAADALTDERWPTRVWHADRIVRRITHRFAIADLAPARPDLWAAEDLLGSGGNLNLVTLVRAGFVGNGAPARYRDLRRLDDCLRVHARDALVAYLVRMGRVPLPGKGGGAVTSAEQLSDLLLTDVRTGVEATITRIDAGIAAAQSLIARTRLGLELWRPDPAFVRRWDERYATCEVWGGLRRGQLYRENGAGARELAAARRTESFRLLERELHRATVSMPVPGGLESWPAHAGPPRHPGLLLLQERDASALTRLTPARQGLGLLGTPEDAGTRSWLAPPPIQADDGGDNDGGDNDGGDNDGDGGGIGLRAEVVLPRTVDGTLPLWIEAAIRLGARFLRVPAAAVPPAGQPFRPRDGGDRRGAVPDEYYFWLVDTATFEEIQQVADWPGWHDATTAAGMLEWPAKGSVHLVWAHVRNGEIRQPRRSVGGLRIPAGASAATTTLTLVGRERDVLLLRVGGGGLLPGAAPPPDPGFRYEIASDQATVVPQVTPDVVILPENNPGLGKLTAYPYFLYFDPGAPLFPADPFAEAITVACALRARCRPEAATAWYATAYDPMLGDNRWCRPGADDHDQLPRRRRRGEAARVGEAFARRGGCCDGTEADDDTARRRHLTLEYLETLLEWARCAEQERTAAGRGRARLILDGAAKLLGPTPVTTPGCGDSREPGTVANFQPCDAPLNPWLMSLYTRVADRRAALRAEPGDSDHGCCGCGCGGAGCAGADCCCPASPYRFGYVLSRAADFAAQVTAFGAELQSALDKGDAELLAAVRTRHEQQVLHLSGAIRKEQWRDSDWQAQGLRLAKQTAQTRYDYYNALIIRGEIAGEIDYRELSNGSFGATGASSVTEAIGVVMGAIPDVFVGTTAFTQLPLGTKLANVFSGISRISGQVATILSGTAGLRNTEAGWDRRLTDWMFQRELATLEIAQAERNILAAERRRAAALAEVNNIQRQVENAREVVELLRDKATSHARFLWLSKEVAGLYRQMYEIAECAARQAERAFNVERGFTDRRFVPRSAWSDLHHGLTAGEHLTLAVRRMEAAYTSENVRDYELTKHVSLRKFFGSAFLDLKVTGACTVELPEWLFDLDYPGHYLRRLKSVSLTVPAVVGPYTGVHARLTLLASTVRVEPRLLGPQACCCDEPASGPCGCACGGGDCAGCGDGCGERCGSSAGYPLECGDRRAVRDFGNRQAIATSTGQNDAGLFELMFRDERYLPFEYAGAVSTWCLEIPPENNDFDLDQLADAVLHVNYTAREGGPVLRRAAAAYARERLPDAGERLIDLAHEMPQEWARFTGEGGYRRLDLRLSRDYFAGLTSGRGARVRRVEIFLESPHAAPSTHVDLEFAVAGWARCEPEVEYQFQLVAGGEKCGFYHGVVDVDVGPVSSAETRLVGSFEFDRPVRDANRIFLLVHYELTTERTGARRA</sequence>
<gene>
    <name evidence="5" type="ORF">BJ971_005136</name>
</gene>
<evidence type="ECO:0000256" key="2">
    <source>
        <dbReference type="SAM" id="MobiDB-lite"/>
    </source>
</evidence>
<proteinExistence type="predicted"/>
<evidence type="ECO:0008006" key="7">
    <source>
        <dbReference type="Google" id="ProtNLM"/>
    </source>
</evidence>
<dbReference type="Proteomes" id="UP000578112">
    <property type="component" value="Unassembled WGS sequence"/>
</dbReference>
<keyword evidence="6" id="KW-1185">Reference proteome</keyword>